<dbReference type="Gene3D" id="1.25.40.10">
    <property type="entry name" value="Tetratricopeptide repeat domain"/>
    <property type="match status" value="4"/>
</dbReference>
<feature type="repeat" description="PPR" evidence="2">
    <location>
        <begin position="444"/>
        <end position="478"/>
    </location>
</feature>
<gene>
    <name evidence="4" type="ORF">CYMTET_16488</name>
</gene>
<feature type="repeat" description="PPR" evidence="2">
    <location>
        <begin position="409"/>
        <end position="443"/>
    </location>
</feature>
<keyword evidence="5" id="KW-1185">Reference proteome</keyword>
<feature type="repeat" description="PPR" evidence="2">
    <location>
        <begin position="514"/>
        <end position="548"/>
    </location>
</feature>
<accession>A0AAE0GBX4</accession>
<evidence type="ECO:0000256" key="3">
    <source>
        <dbReference type="SAM" id="MobiDB-lite"/>
    </source>
</evidence>
<evidence type="ECO:0000313" key="4">
    <source>
        <dbReference type="EMBL" id="KAK3275380.1"/>
    </source>
</evidence>
<name>A0AAE0GBX4_9CHLO</name>
<dbReference type="Pfam" id="PF13041">
    <property type="entry name" value="PPR_2"/>
    <property type="match status" value="2"/>
</dbReference>
<dbReference type="Pfam" id="PF01535">
    <property type="entry name" value="PPR"/>
    <property type="match status" value="2"/>
</dbReference>
<dbReference type="AlphaFoldDB" id="A0AAE0GBX4"/>
<feature type="repeat" description="PPR" evidence="2">
    <location>
        <begin position="338"/>
        <end position="372"/>
    </location>
</feature>
<evidence type="ECO:0000256" key="1">
    <source>
        <dbReference type="ARBA" id="ARBA00022737"/>
    </source>
</evidence>
<dbReference type="PANTHER" id="PTHR47935">
    <property type="entry name" value="PENTATRICOPEPTIDE REPEAT-CONTAINING PROTEIN MRL1, CHLOROPLASTIC"/>
    <property type="match status" value="1"/>
</dbReference>
<dbReference type="PROSITE" id="PS51375">
    <property type="entry name" value="PPR"/>
    <property type="match status" value="7"/>
</dbReference>
<reference evidence="4 5" key="1">
    <citation type="journal article" date="2015" name="Genome Biol. Evol.">
        <title>Comparative Genomics of a Bacterivorous Green Alga Reveals Evolutionary Causalities and Consequences of Phago-Mixotrophic Mode of Nutrition.</title>
        <authorList>
            <person name="Burns J.A."/>
            <person name="Paasch A."/>
            <person name="Narechania A."/>
            <person name="Kim E."/>
        </authorList>
    </citation>
    <scope>NUCLEOTIDE SEQUENCE [LARGE SCALE GENOMIC DNA]</scope>
    <source>
        <strain evidence="4 5">PLY_AMNH</strain>
    </source>
</reference>
<feature type="repeat" description="PPR" evidence="2">
    <location>
        <begin position="549"/>
        <end position="583"/>
    </location>
</feature>
<dbReference type="InterPro" id="IPR002885">
    <property type="entry name" value="PPR_rpt"/>
</dbReference>
<evidence type="ECO:0008006" key="6">
    <source>
        <dbReference type="Google" id="ProtNLM"/>
    </source>
</evidence>
<feature type="repeat" description="PPR" evidence="2">
    <location>
        <begin position="249"/>
        <end position="283"/>
    </location>
</feature>
<feature type="compositionally biased region" description="Polar residues" evidence="3">
    <location>
        <begin position="686"/>
        <end position="703"/>
    </location>
</feature>
<dbReference type="InterPro" id="IPR011990">
    <property type="entry name" value="TPR-like_helical_dom_sf"/>
</dbReference>
<dbReference type="Proteomes" id="UP001190700">
    <property type="component" value="Unassembled WGS sequence"/>
</dbReference>
<feature type="region of interest" description="Disordered" evidence="3">
    <location>
        <begin position="680"/>
        <end position="704"/>
    </location>
</feature>
<feature type="repeat" description="PPR" evidence="2">
    <location>
        <begin position="479"/>
        <end position="513"/>
    </location>
</feature>
<dbReference type="NCBIfam" id="TIGR00756">
    <property type="entry name" value="PPR"/>
    <property type="match status" value="6"/>
</dbReference>
<dbReference type="InterPro" id="IPR053303">
    <property type="entry name" value="Chloroplast_PPR"/>
</dbReference>
<dbReference type="EMBL" id="LGRX02007259">
    <property type="protein sequence ID" value="KAK3275380.1"/>
    <property type="molecule type" value="Genomic_DNA"/>
</dbReference>
<organism evidence="4 5">
    <name type="scientific">Cymbomonas tetramitiformis</name>
    <dbReference type="NCBI Taxonomy" id="36881"/>
    <lineage>
        <taxon>Eukaryota</taxon>
        <taxon>Viridiplantae</taxon>
        <taxon>Chlorophyta</taxon>
        <taxon>Pyramimonadophyceae</taxon>
        <taxon>Pyramimonadales</taxon>
        <taxon>Pyramimonadaceae</taxon>
        <taxon>Cymbomonas</taxon>
    </lineage>
</organism>
<protein>
    <recommendedName>
        <fullName evidence="6">Pentacotripeptide-repeat region of PRORP domain-containing protein</fullName>
    </recommendedName>
</protein>
<evidence type="ECO:0000256" key="2">
    <source>
        <dbReference type="PROSITE-ProRule" id="PRU00708"/>
    </source>
</evidence>
<dbReference type="Pfam" id="PF13812">
    <property type="entry name" value="PPR_3"/>
    <property type="match status" value="1"/>
</dbReference>
<sequence length="945" mass="104836">MKSVILADRVLEKVACAPSFRNVEKTASGRVSHRSSRISASRLFRLHPNSRTSVSRTLLRAQRGVSASKRQYSCRLAIFCEVSLGSDGSNNGSENISRVNGSTPSYPLKKIRRKVGQRKAIIDADFGREATKDVPDEDAAEIASLVASYKKLSRTGSAHEILTMLFQLDNSGKLGWVVPSVHYKSFFACCKRARPVAVDEAYEFTRLIGAKTGDKRLYTMLAVFCKSVGALDLIRELPAMMREAGLKADVRIYTSMIAAYAQGGESNQAFEIFEKMKDAKQKPNEVTYSALVNACVREMKIIRKHSGKKQVQDRRIFWLLDRVMALEHEMDNAGVKPDVVFYNTLLDACRQANQLEKAFEVWKMMCEREVEPTAFSFCTMISACGDVGDYSLGLELYKQFRKRPHLQPTKEVFTCAIHMCAQDGKIKRAEKIFNDMLEAGLSPDGLVFAALMDVAARRGQVDKAFDYLEKMRELDVTPTMEVYSTLVGICTRSGLPGRAAEIYQEVQEKGLVITEDMYNAVADSYGKSFQLGRALSVLQEMHDAGVPPSEVTYGTLIHAAGQCGDVDMAFSLYEESKLQGLPPSEALLDMLLLICLMSLRSSTLVTQARGGDVCWKAKAMKTFREHLTAGLRPSLKILNIVFACLREMPQPSEPNIFQPFTSNPSMQFGAAGGATMPMRGGGGARQLQTHLRNSPNNNMSSTYLGPPAMANVSYGPSNGFYESGALAMYEESQRLGLVQNWQMDRTVHLDLTAHPREAAQVAVLTLIQVQRRRAQSETRIHSVTLHLATVKERKKSIERKLDAEAFGMGAIEDAIAKQVDGWMRYEEEEEDEDEDWDEDSLERKASKSGQAVARMLYKLKIPFKGSPESGKINIHGPSLYKWLIKTRGGWETNINTASFAALGGSGYPTASTPQMPPRVGQMPGSLASQRRVINENSLSNDTRSV</sequence>
<dbReference type="PANTHER" id="PTHR47935:SF1">
    <property type="entry name" value="PENTATRICOPEPTIDE REPEAT-CONTAINING PROTEIN MRL1, CHLOROPLASTIC"/>
    <property type="match status" value="1"/>
</dbReference>
<keyword evidence="1" id="KW-0677">Repeat</keyword>
<evidence type="ECO:0000313" key="5">
    <source>
        <dbReference type="Proteomes" id="UP001190700"/>
    </source>
</evidence>
<proteinExistence type="predicted"/>
<comment type="caution">
    <text evidence="4">The sequence shown here is derived from an EMBL/GenBank/DDBJ whole genome shotgun (WGS) entry which is preliminary data.</text>
</comment>